<dbReference type="STRING" id="2018661.A0A2A2KFN7"/>
<dbReference type="OrthoDB" id="5872847at2759"/>
<name>A0A2A2KFN7_9BILA</name>
<gene>
    <name evidence="1" type="ORF">WR25_15300</name>
</gene>
<proteinExistence type="predicted"/>
<sequence>MEETTLTSPRPVQIIQRSEDEISRVVHPGHADVPPLSPLRAQQAFYRPFVPDALDESNMAAPLRGSVSYHSVDEFTHAQHAQVK</sequence>
<protein>
    <submittedName>
        <fullName evidence="1">Uncharacterized protein</fullName>
    </submittedName>
</protein>
<evidence type="ECO:0000313" key="2">
    <source>
        <dbReference type="Proteomes" id="UP000218231"/>
    </source>
</evidence>
<accession>A0A2A2KFN7</accession>
<dbReference type="Proteomes" id="UP000218231">
    <property type="component" value="Unassembled WGS sequence"/>
</dbReference>
<comment type="caution">
    <text evidence="1">The sequence shown here is derived from an EMBL/GenBank/DDBJ whole genome shotgun (WGS) entry which is preliminary data.</text>
</comment>
<keyword evidence="2" id="KW-1185">Reference proteome</keyword>
<dbReference type="AlphaFoldDB" id="A0A2A2KFN7"/>
<dbReference type="EMBL" id="LIAE01008700">
    <property type="protein sequence ID" value="PAV72794.1"/>
    <property type="molecule type" value="Genomic_DNA"/>
</dbReference>
<reference evidence="1 2" key="1">
    <citation type="journal article" date="2017" name="Curr. Biol.">
        <title>Genome architecture and evolution of a unichromosomal asexual nematode.</title>
        <authorList>
            <person name="Fradin H."/>
            <person name="Zegar C."/>
            <person name="Gutwein M."/>
            <person name="Lucas J."/>
            <person name="Kovtun M."/>
            <person name="Corcoran D."/>
            <person name="Baugh L.R."/>
            <person name="Kiontke K."/>
            <person name="Gunsalus K."/>
            <person name="Fitch D.H."/>
            <person name="Piano F."/>
        </authorList>
    </citation>
    <scope>NUCLEOTIDE SEQUENCE [LARGE SCALE GENOMIC DNA]</scope>
    <source>
        <strain evidence="1">PF1309</strain>
    </source>
</reference>
<organism evidence="1 2">
    <name type="scientific">Diploscapter pachys</name>
    <dbReference type="NCBI Taxonomy" id="2018661"/>
    <lineage>
        <taxon>Eukaryota</taxon>
        <taxon>Metazoa</taxon>
        <taxon>Ecdysozoa</taxon>
        <taxon>Nematoda</taxon>
        <taxon>Chromadorea</taxon>
        <taxon>Rhabditida</taxon>
        <taxon>Rhabditina</taxon>
        <taxon>Rhabditomorpha</taxon>
        <taxon>Rhabditoidea</taxon>
        <taxon>Rhabditidae</taxon>
        <taxon>Diploscapter</taxon>
    </lineage>
</organism>
<evidence type="ECO:0000313" key="1">
    <source>
        <dbReference type="EMBL" id="PAV72794.1"/>
    </source>
</evidence>